<evidence type="ECO:0000256" key="7">
    <source>
        <dbReference type="ARBA" id="ARBA00048169"/>
    </source>
</evidence>
<evidence type="ECO:0000259" key="10">
    <source>
        <dbReference type="Pfam" id="PF03900"/>
    </source>
</evidence>
<comment type="function">
    <text evidence="1 8">Tetrapolymerization of the monopyrrole PBG into the hydroxymethylbilane pre-uroporphyrinogen in several discrete steps.</text>
</comment>
<proteinExistence type="inferred from homology"/>
<dbReference type="PANTHER" id="PTHR11557:SF0">
    <property type="entry name" value="PORPHOBILINOGEN DEAMINASE"/>
    <property type="match status" value="1"/>
</dbReference>
<dbReference type="PROSITE" id="PS00533">
    <property type="entry name" value="PORPHOBILINOGEN_DEAM"/>
    <property type="match status" value="1"/>
</dbReference>
<evidence type="ECO:0000256" key="5">
    <source>
        <dbReference type="ARBA" id="ARBA00022679"/>
    </source>
</evidence>
<comment type="similarity">
    <text evidence="3 8">Belongs to the HMBS family.</text>
</comment>
<comment type="subunit">
    <text evidence="4 8">Monomer.</text>
</comment>
<evidence type="ECO:0000256" key="2">
    <source>
        <dbReference type="ARBA" id="ARBA00004735"/>
    </source>
</evidence>
<keyword evidence="5 8" id="KW-0808">Transferase</keyword>
<evidence type="ECO:0000256" key="1">
    <source>
        <dbReference type="ARBA" id="ARBA00002869"/>
    </source>
</evidence>
<feature type="modified residue" description="S-(dipyrrolylmethanemethyl)cysteine" evidence="8">
    <location>
        <position position="241"/>
    </location>
</feature>
<dbReference type="EC" id="2.5.1.61" evidence="8"/>
<gene>
    <name evidence="8" type="primary">hemC</name>
    <name evidence="11" type="ORF">DENIS_4106</name>
</gene>
<comment type="catalytic activity">
    <reaction evidence="7 8">
        <text>4 porphobilinogen + H2O = hydroxymethylbilane + 4 NH4(+)</text>
        <dbReference type="Rhea" id="RHEA:13185"/>
        <dbReference type="ChEBI" id="CHEBI:15377"/>
        <dbReference type="ChEBI" id="CHEBI:28938"/>
        <dbReference type="ChEBI" id="CHEBI:57845"/>
        <dbReference type="ChEBI" id="CHEBI:58126"/>
        <dbReference type="EC" id="2.5.1.61"/>
    </reaction>
</comment>
<protein>
    <recommendedName>
        <fullName evidence="8">Porphobilinogen deaminase</fullName>
        <shortName evidence="8">PBG</shortName>
        <ecNumber evidence="8">2.5.1.61</ecNumber>
    </recommendedName>
    <alternativeName>
        <fullName evidence="8">Hydroxymethylbilane synthase</fullName>
        <shortName evidence="8">HMBS</shortName>
    </alternativeName>
    <alternativeName>
        <fullName evidence="8">Pre-uroporphyrinogen synthase</fullName>
    </alternativeName>
</protein>
<dbReference type="Pfam" id="PF01379">
    <property type="entry name" value="Porphobil_deam"/>
    <property type="match status" value="1"/>
</dbReference>
<dbReference type="EMBL" id="BEXT01000001">
    <property type="protein sequence ID" value="GBC63117.1"/>
    <property type="molecule type" value="Genomic_DNA"/>
</dbReference>
<comment type="caution">
    <text evidence="11">The sequence shown here is derived from an EMBL/GenBank/DDBJ whole genome shotgun (WGS) entry which is preliminary data.</text>
</comment>
<dbReference type="InterPro" id="IPR022417">
    <property type="entry name" value="Porphobilin_deaminase_N"/>
</dbReference>
<sequence length="315" mass="33963">MGRQITIGTRGSQLALWQANWVKSALEEKFSDLSVELLIIKTKGDKILDVPLAKVGGKGLFVKEIEEALLDGRIDLAVHSMKDMPADIPEGLCIGAIPERENPRDALVSRHNLPLAELPRGARVGTSSLRRSAQLKSVRPDIEIVSLRGNLGTRLKKLETEDLDAIILAAAGLRRMGFEDRITECLDETVMLPAVGQGALCIESRENDPEIGPLMAALNHGETRTVVLGERAFLNRLEGGCQVPIACHGELSADGGFALTGLVASLDGMTVIRERLSGPAAECERIGVALAEQLLAQGAEEILESLKETDENNNR</sequence>
<reference evidence="12" key="1">
    <citation type="submission" date="2017-11" db="EMBL/GenBank/DDBJ databases">
        <authorList>
            <person name="Watanabe M."/>
            <person name="Kojima H."/>
        </authorList>
    </citation>
    <scope>NUCLEOTIDE SEQUENCE [LARGE SCALE GENOMIC DNA]</scope>
    <source>
        <strain evidence="12">Tokyo 01</strain>
    </source>
</reference>
<evidence type="ECO:0000256" key="6">
    <source>
        <dbReference type="ARBA" id="ARBA00023244"/>
    </source>
</evidence>
<dbReference type="Proteomes" id="UP000288096">
    <property type="component" value="Unassembled WGS sequence"/>
</dbReference>
<evidence type="ECO:0000259" key="9">
    <source>
        <dbReference type="Pfam" id="PF01379"/>
    </source>
</evidence>
<dbReference type="UniPathway" id="UPA00251">
    <property type="reaction ID" value="UER00319"/>
</dbReference>
<evidence type="ECO:0000313" key="11">
    <source>
        <dbReference type="EMBL" id="GBC63117.1"/>
    </source>
</evidence>
<dbReference type="Gene3D" id="3.30.160.40">
    <property type="entry name" value="Porphobilinogen deaminase, C-terminal domain"/>
    <property type="match status" value="1"/>
</dbReference>
<evidence type="ECO:0000256" key="8">
    <source>
        <dbReference type="HAMAP-Rule" id="MF_00260"/>
    </source>
</evidence>
<dbReference type="GO" id="GO:0004418">
    <property type="term" value="F:hydroxymethylbilane synthase activity"/>
    <property type="evidence" value="ECO:0007669"/>
    <property type="project" value="UniProtKB-UniRule"/>
</dbReference>
<accession>A0A401G1N9</accession>
<dbReference type="InterPro" id="IPR036803">
    <property type="entry name" value="Porphobilinogen_deaminase_C_sf"/>
</dbReference>
<dbReference type="NCBIfam" id="TIGR00212">
    <property type="entry name" value="hemC"/>
    <property type="match status" value="1"/>
</dbReference>
<keyword evidence="6 8" id="KW-0627">Porphyrin biosynthesis</keyword>
<evidence type="ECO:0000313" key="12">
    <source>
        <dbReference type="Proteomes" id="UP000288096"/>
    </source>
</evidence>
<dbReference type="Gene3D" id="3.40.190.10">
    <property type="entry name" value="Periplasmic binding protein-like II"/>
    <property type="match status" value="2"/>
</dbReference>
<comment type="miscellaneous">
    <text evidence="8">The porphobilinogen subunits are added to the dipyrromethane group.</text>
</comment>
<reference evidence="12" key="2">
    <citation type="submission" date="2019-01" db="EMBL/GenBank/DDBJ databases">
        <title>Genome sequence of Desulfonema ishimotonii strain Tokyo 01.</title>
        <authorList>
            <person name="Fukui M."/>
        </authorList>
    </citation>
    <scope>NUCLEOTIDE SEQUENCE [LARGE SCALE GENOMIC DNA]</scope>
    <source>
        <strain evidence="12">Tokyo 01</strain>
    </source>
</reference>
<dbReference type="SUPFAM" id="SSF53850">
    <property type="entry name" value="Periplasmic binding protein-like II"/>
    <property type="match status" value="1"/>
</dbReference>
<comment type="cofactor">
    <cofactor evidence="8">
        <name>dipyrromethane</name>
        <dbReference type="ChEBI" id="CHEBI:60342"/>
    </cofactor>
    <text evidence="8">Binds 1 dipyrromethane group covalently.</text>
</comment>
<dbReference type="OrthoDB" id="9810298at2"/>
<dbReference type="InterPro" id="IPR022418">
    <property type="entry name" value="Porphobilinogen_deaminase_C"/>
</dbReference>
<comment type="pathway">
    <text evidence="2">Porphyrin-containing compound metabolism; protoporphyrin-IX biosynthesis; coproporphyrinogen-III from 5-aminolevulinate: step 2/4.</text>
</comment>
<name>A0A401G1N9_9BACT</name>
<dbReference type="InterPro" id="IPR022419">
    <property type="entry name" value="Porphobilin_deaminase_cofac_BS"/>
</dbReference>
<dbReference type="InterPro" id="IPR000860">
    <property type="entry name" value="HemC"/>
</dbReference>
<evidence type="ECO:0000256" key="4">
    <source>
        <dbReference type="ARBA" id="ARBA00011245"/>
    </source>
</evidence>
<feature type="domain" description="Porphobilinogen deaminase C-terminal" evidence="10">
    <location>
        <begin position="227"/>
        <end position="295"/>
    </location>
</feature>
<evidence type="ECO:0000256" key="3">
    <source>
        <dbReference type="ARBA" id="ARBA00005638"/>
    </source>
</evidence>
<dbReference type="GO" id="GO:0006782">
    <property type="term" value="P:protoporphyrinogen IX biosynthetic process"/>
    <property type="evidence" value="ECO:0007669"/>
    <property type="project" value="UniProtKB-UniRule"/>
</dbReference>
<organism evidence="11 12">
    <name type="scientific">Desulfonema ishimotonii</name>
    <dbReference type="NCBI Taxonomy" id="45657"/>
    <lineage>
        <taxon>Bacteria</taxon>
        <taxon>Pseudomonadati</taxon>
        <taxon>Thermodesulfobacteriota</taxon>
        <taxon>Desulfobacteria</taxon>
        <taxon>Desulfobacterales</taxon>
        <taxon>Desulfococcaceae</taxon>
        <taxon>Desulfonema</taxon>
    </lineage>
</organism>
<dbReference type="SUPFAM" id="SSF54782">
    <property type="entry name" value="Porphobilinogen deaminase (hydroxymethylbilane synthase), C-terminal domain"/>
    <property type="match status" value="1"/>
</dbReference>
<dbReference type="PRINTS" id="PR00151">
    <property type="entry name" value="PORPHBDMNASE"/>
</dbReference>
<dbReference type="FunFam" id="3.40.190.10:FF:000004">
    <property type="entry name" value="Porphobilinogen deaminase"/>
    <property type="match status" value="1"/>
</dbReference>
<keyword evidence="12" id="KW-1185">Reference proteome</keyword>
<dbReference type="CDD" id="cd13646">
    <property type="entry name" value="PBP2_EcHMBS_like"/>
    <property type="match status" value="1"/>
</dbReference>
<dbReference type="HAMAP" id="MF_00260">
    <property type="entry name" value="Porphobil_deam"/>
    <property type="match status" value="1"/>
</dbReference>
<dbReference type="GO" id="GO:0005737">
    <property type="term" value="C:cytoplasm"/>
    <property type="evidence" value="ECO:0007669"/>
    <property type="project" value="UniProtKB-UniRule"/>
</dbReference>
<feature type="domain" description="Porphobilinogen deaminase N-terminal" evidence="9">
    <location>
        <begin position="5"/>
        <end position="211"/>
    </location>
</feature>
<dbReference type="RefSeq" id="WP_124330235.1">
    <property type="nucleotide sequence ID" value="NZ_BEXT01000001.1"/>
</dbReference>
<dbReference type="PIRSF" id="PIRSF001438">
    <property type="entry name" value="4pyrrol_synth_OHMeBilane_synth"/>
    <property type="match status" value="1"/>
</dbReference>
<dbReference type="Pfam" id="PF03900">
    <property type="entry name" value="Porphobil_deamC"/>
    <property type="match status" value="1"/>
</dbReference>
<dbReference type="FunFam" id="3.40.190.10:FF:000005">
    <property type="entry name" value="Porphobilinogen deaminase"/>
    <property type="match status" value="1"/>
</dbReference>
<dbReference type="AlphaFoldDB" id="A0A401G1N9"/>
<dbReference type="PANTHER" id="PTHR11557">
    <property type="entry name" value="PORPHOBILINOGEN DEAMINASE"/>
    <property type="match status" value="1"/>
</dbReference>